<dbReference type="RefSeq" id="WP_217334571.1">
    <property type="nucleotide sequence ID" value="NZ_JAHQZT010000007.1"/>
</dbReference>
<evidence type="ECO:0000313" key="3">
    <source>
        <dbReference type="Proteomes" id="UP000755551"/>
    </source>
</evidence>
<dbReference type="EMBL" id="JAHQZT010000007">
    <property type="protein sequence ID" value="MBV0933149.1"/>
    <property type="molecule type" value="Genomic_DNA"/>
</dbReference>
<sequence>MPSSLSPVIQQCTRLQSPLRAVLLTLLATLLLCWSVLAPSAAAVTGFVDVSHPAAVLATPSQKALPTNERREPDMRSDGDAHHLLALLIGLAAWLVVTPVRCGAMSVLAHGARRAAAAVPPLRAPPRL</sequence>
<protein>
    <submittedName>
        <fullName evidence="2">Uncharacterized protein</fullName>
    </submittedName>
</protein>
<proteinExistence type="predicted"/>
<keyword evidence="1" id="KW-0472">Membrane</keyword>
<keyword evidence="1" id="KW-1133">Transmembrane helix</keyword>
<name>A0ABS6MA41_9GAMM</name>
<keyword evidence="1" id="KW-0812">Transmembrane</keyword>
<accession>A0ABS6MA41</accession>
<organism evidence="2 3">
    <name type="scientific">Marinobacterium weihaiense</name>
    <dbReference type="NCBI Taxonomy" id="2851016"/>
    <lineage>
        <taxon>Bacteria</taxon>
        <taxon>Pseudomonadati</taxon>
        <taxon>Pseudomonadota</taxon>
        <taxon>Gammaproteobacteria</taxon>
        <taxon>Oceanospirillales</taxon>
        <taxon>Oceanospirillaceae</taxon>
        <taxon>Marinobacterium</taxon>
    </lineage>
</organism>
<feature type="transmembrane region" description="Helical" evidence="1">
    <location>
        <begin position="82"/>
        <end position="104"/>
    </location>
</feature>
<gene>
    <name evidence="2" type="ORF">KTN04_07350</name>
</gene>
<keyword evidence="3" id="KW-1185">Reference proteome</keyword>
<evidence type="ECO:0000313" key="2">
    <source>
        <dbReference type="EMBL" id="MBV0933149.1"/>
    </source>
</evidence>
<dbReference type="Proteomes" id="UP000755551">
    <property type="component" value="Unassembled WGS sequence"/>
</dbReference>
<evidence type="ECO:0000256" key="1">
    <source>
        <dbReference type="SAM" id="Phobius"/>
    </source>
</evidence>
<reference evidence="2 3" key="1">
    <citation type="submission" date="2021-06" db="EMBL/GenBank/DDBJ databases">
        <title>Bacterium isolated from marine sediment.</title>
        <authorList>
            <person name="Zhu K.-L."/>
            <person name="Du Z.-J."/>
            <person name="Liang Q.-Y."/>
        </authorList>
    </citation>
    <scope>NUCLEOTIDE SEQUENCE [LARGE SCALE GENOMIC DNA]</scope>
    <source>
        <strain evidence="2 3">A346</strain>
    </source>
</reference>
<comment type="caution">
    <text evidence="2">The sequence shown here is derived from an EMBL/GenBank/DDBJ whole genome shotgun (WGS) entry which is preliminary data.</text>
</comment>